<accession>A0A5C6CTW2</accession>
<sequence length="126" mass="14202">MNEFDLNQRGDRFAGLEESIRLAGNYIQPTDDLRPKTLEAARSASYQRRTNWRAGAMIAAVLLVAIGQATNQFGWPVRRPIAATAINHEFAQRQQALERGINPGWGLYEAFCELRSKQANLLRDSL</sequence>
<organism evidence="1 2">
    <name type="scientific">Bythopirellula polymerisocia</name>
    <dbReference type="NCBI Taxonomy" id="2528003"/>
    <lineage>
        <taxon>Bacteria</taxon>
        <taxon>Pseudomonadati</taxon>
        <taxon>Planctomycetota</taxon>
        <taxon>Planctomycetia</taxon>
        <taxon>Pirellulales</taxon>
        <taxon>Lacipirellulaceae</taxon>
        <taxon>Bythopirellula</taxon>
    </lineage>
</organism>
<keyword evidence="2" id="KW-1185">Reference proteome</keyword>
<dbReference type="Proteomes" id="UP000318437">
    <property type="component" value="Unassembled WGS sequence"/>
</dbReference>
<name>A0A5C6CTW2_9BACT</name>
<proteinExistence type="predicted"/>
<dbReference type="RefSeq" id="WP_146449132.1">
    <property type="nucleotide sequence ID" value="NZ_SJPS01000002.1"/>
</dbReference>
<gene>
    <name evidence="1" type="ORF">Pla144_13470</name>
</gene>
<comment type="caution">
    <text evidence="1">The sequence shown here is derived from an EMBL/GenBank/DDBJ whole genome shotgun (WGS) entry which is preliminary data.</text>
</comment>
<dbReference type="AlphaFoldDB" id="A0A5C6CTW2"/>
<protein>
    <submittedName>
        <fullName evidence="1">Uncharacterized protein</fullName>
    </submittedName>
</protein>
<evidence type="ECO:0000313" key="1">
    <source>
        <dbReference type="EMBL" id="TWU28060.1"/>
    </source>
</evidence>
<reference evidence="1 2" key="1">
    <citation type="submission" date="2019-02" db="EMBL/GenBank/DDBJ databases">
        <title>Deep-cultivation of Planctomycetes and their phenomic and genomic characterization uncovers novel biology.</title>
        <authorList>
            <person name="Wiegand S."/>
            <person name="Jogler M."/>
            <person name="Boedeker C."/>
            <person name="Pinto D."/>
            <person name="Vollmers J."/>
            <person name="Rivas-Marin E."/>
            <person name="Kohn T."/>
            <person name="Peeters S.H."/>
            <person name="Heuer A."/>
            <person name="Rast P."/>
            <person name="Oberbeckmann S."/>
            <person name="Bunk B."/>
            <person name="Jeske O."/>
            <person name="Meyerdierks A."/>
            <person name="Storesund J.E."/>
            <person name="Kallscheuer N."/>
            <person name="Luecker S."/>
            <person name="Lage O.M."/>
            <person name="Pohl T."/>
            <person name="Merkel B.J."/>
            <person name="Hornburger P."/>
            <person name="Mueller R.-W."/>
            <person name="Bruemmer F."/>
            <person name="Labrenz M."/>
            <person name="Spormann A.M."/>
            <person name="Op Den Camp H."/>
            <person name="Overmann J."/>
            <person name="Amann R."/>
            <person name="Jetten M.S.M."/>
            <person name="Mascher T."/>
            <person name="Medema M.H."/>
            <person name="Devos D.P."/>
            <person name="Kaster A.-K."/>
            <person name="Ovreas L."/>
            <person name="Rohde M."/>
            <person name="Galperin M.Y."/>
            <person name="Jogler C."/>
        </authorList>
    </citation>
    <scope>NUCLEOTIDE SEQUENCE [LARGE SCALE GENOMIC DNA]</scope>
    <source>
        <strain evidence="1 2">Pla144</strain>
    </source>
</reference>
<dbReference type="EMBL" id="SJPS01000002">
    <property type="protein sequence ID" value="TWU28060.1"/>
    <property type="molecule type" value="Genomic_DNA"/>
</dbReference>
<dbReference type="OrthoDB" id="284762at2"/>
<evidence type="ECO:0000313" key="2">
    <source>
        <dbReference type="Proteomes" id="UP000318437"/>
    </source>
</evidence>